<dbReference type="PANTHER" id="PTHR43520:SF8">
    <property type="entry name" value="P-TYPE CU(+) TRANSPORTER"/>
    <property type="match status" value="1"/>
</dbReference>
<dbReference type="InterPro" id="IPR017969">
    <property type="entry name" value="Heavy-metal-associated_CS"/>
</dbReference>
<dbReference type="RefSeq" id="WP_128520387.1">
    <property type="nucleotide sequence ID" value="NZ_RJQC01000002.1"/>
</dbReference>
<keyword evidence="5" id="KW-1278">Translocase</keyword>
<dbReference type="PROSITE" id="PS50846">
    <property type="entry name" value="HMA_2"/>
    <property type="match status" value="2"/>
</dbReference>
<feature type="domain" description="HMA" evidence="7">
    <location>
        <begin position="19"/>
        <end position="84"/>
    </location>
</feature>
<feature type="domain" description="HMA" evidence="7">
    <location>
        <begin position="91"/>
        <end position="155"/>
    </location>
</feature>
<evidence type="ECO:0000313" key="8">
    <source>
        <dbReference type="EMBL" id="RNM30477.1"/>
    </source>
</evidence>
<keyword evidence="3" id="KW-0187">Copper transport</keyword>
<dbReference type="AlphaFoldDB" id="A0A3N0I0N9"/>
<evidence type="ECO:0000256" key="2">
    <source>
        <dbReference type="ARBA" id="ARBA00022723"/>
    </source>
</evidence>
<dbReference type="InterPro" id="IPR036163">
    <property type="entry name" value="HMA_dom_sf"/>
</dbReference>
<evidence type="ECO:0000256" key="4">
    <source>
        <dbReference type="ARBA" id="ARBA00022842"/>
    </source>
</evidence>
<gene>
    <name evidence="8" type="ORF">EDX97_06725</name>
</gene>
<dbReference type="Pfam" id="PF00403">
    <property type="entry name" value="HMA"/>
    <property type="match status" value="2"/>
</dbReference>
<dbReference type="SUPFAM" id="SSF55008">
    <property type="entry name" value="HMA, heavy metal-associated domain"/>
    <property type="match status" value="2"/>
</dbReference>
<dbReference type="GO" id="GO:0055070">
    <property type="term" value="P:copper ion homeostasis"/>
    <property type="evidence" value="ECO:0007669"/>
    <property type="project" value="TreeGrafter"/>
</dbReference>
<dbReference type="GO" id="GO:0043682">
    <property type="term" value="F:P-type divalent copper transporter activity"/>
    <property type="evidence" value="ECO:0007669"/>
    <property type="project" value="TreeGrafter"/>
</dbReference>
<dbReference type="InterPro" id="IPR000428">
    <property type="entry name" value="Cu-bd"/>
</dbReference>
<comment type="subcellular location">
    <subcellularLocation>
        <location evidence="1">Endomembrane system</location>
        <topology evidence="1">Multi-pass membrane protein</topology>
    </subcellularLocation>
</comment>
<dbReference type="PANTHER" id="PTHR43520">
    <property type="entry name" value="ATP7, ISOFORM B"/>
    <property type="match status" value="1"/>
</dbReference>
<evidence type="ECO:0000256" key="5">
    <source>
        <dbReference type="ARBA" id="ARBA00022967"/>
    </source>
</evidence>
<evidence type="ECO:0000256" key="1">
    <source>
        <dbReference type="ARBA" id="ARBA00004127"/>
    </source>
</evidence>
<dbReference type="EMBL" id="RJQC01000002">
    <property type="protein sequence ID" value="RNM30477.1"/>
    <property type="molecule type" value="Genomic_DNA"/>
</dbReference>
<proteinExistence type="predicted"/>
<dbReference type="OrthoDB" id="9813965at2"/>
<dbReference type="InterPro" id="IPR006122">
    <property type="entry name" value="HMA_Cu_ion-bd"/>
</dbReference>
<accession>A0A3N0I0N9</accession>
<keyword evidence="2" id="KW-0479">Metal-binding</keyword>
<dbReference type="GO" id="GO:0005507">
    <property type="term" value="F:copper ion binding"/>
    <property type="evidence" value="ECO:0007669"/>
    <property type="project" value="InterPro"/>
</dbReference>
<keyword evidence="3" id="KW-0406">Ion transport</keyword>
<dbReference type="NCBIfam" id="TIGR00003">
    <property type="entry name" value="copper ion binding protein"/>
    <property type="match status" value="2"/>
</dbReference>
<evidence type="ECO:0000259" key="7">
    <source>
        <dbReference type="PROSITE" id="PS50846"/>
    </source>
</evidence>
<comment type="caution">
    <text evidence="8">The sequence shown here is derived from an EMBL/GenBank/DDBJ whole genome shotgun (WGS) entry which is preliminary data.</text>
</comment>
<keyword evidence="6" id="KW-0186">Copper</keyword>
<evidence type="ECO:0000256" key="6">
    <source>
        <dbReference type="ARBA" id="ARBA00023008"/>
    </source>
</evidence>
<name>A0A3N0I0N9_9FIRM</name>
<dbReference type="InterPro" id="IPR006121">
    <property type="entry name" value="HMA_dom"/>
</dbReference>
<keyword evidence="9" id="KW-1185">Reference proteome</keyword>
<protein>
    <recommendedName>
        <fullName evidence="7">HMA domain-containing protein</fullName>
    </recommendedName>
</protein>
<evidence type="ECO:0000313" key="9">
    <source>
        <dbReference type="Proteomes" id="UP000276568"/>
    </source>
</evidence>
<dbReference type="CDD" id="cd00371">
    <property type="entry name" value="HMA"/>
    <property type="match status" value="2"/>
</dbReference>
<keyword evidence="4" id="KW-0460">Magnesium</keyword>
<dbReference type="PROSITE" id="PS01047">
    <property type="entry name" value="HMA_1"/>
    <property type="match status" value="1"/>
</dbReference>
<dbReference type="Gene3D" id="3.30.70.100">
    <property type="match status" value="2"/>
</dbReference>
<dbReference type="Proteomes" id="UP000276568">
    <property type="component" value="Unassembled WGS sequence"/>
</dbReference>
<reference evidence="8 9" key="1">
    <citation type="submission" date="2018-11" db="EMBL/GenBank/DDBJ databases">
        <title>Clostridium sp. nov., a member of the family Erysipelotrichaceae isolated from pig faeces.</title>
        <authorList>
            <person name="Chang Y.-H."/>
        </authorList>
    </citation>
    <scope>NUCLEOTIDE SEQUENCE [LARGE SCALE GENOMIC DNA]</scope>
    <source>
        <strain evidence="8 9">YH-panp20</strain>
    </source>
</reference>
<dbReference type="GO" id="GO:0016020">
    <property type="term" value="C:membrane"/>
    <property type="evidence" value="ECO:0007669"/>
    <property type="project" value="TreeGrafter"/>
</dbReference>
<evidence type="ECO:0000256" key="3">
    <source>
        <dbReference type="ARBA" id="ARBA00022796"/>
    </source>
</evidence>
<dbReference type="PRINTS" id="PR00944">
    <property type="entry name" value="CUEXPORT"/>
</dbReference>
<sequence>MGLFSKKKKNVEETNEKIIEKTMLIEGMACNHCAATVHHALVRVPGVKEADVNITSGTAVIKMAEGTSLVELKQAVSDAGYEPVGWKGADTKHSIQVPDMMCKHCVATIKKAVEGVDGVSNVHVDLDNKTVTFSSNREAFTKSMQAITEAGYHPE</sequence>
<keyword evidence="3" id="KW-0813">Transport</keyword>
<organism evidence="8 9">
    <name type="scientific">Absicoccus porci</name>
    <dbReference type="NCBI Taxonomy" id="2486576"/>
    <lineage>
        <taxon>Bacteria</taxon>
        <taxon>Bacillati</taxon>
        <taxon>Bacillota</taxon>
        <taxon>Erysipelotrichia</taxon>
        <taxon>Erysipelotrichales</taxon>
        <taxon>Erysipelotrichaceae</taxon>
        <taxon>Absicoccus</taxon>
    </lineage>
</organism>